<dbReference type="GO" id="GO:0005737">
    <property type="term" value="C:cytoplasm"/>
    <property type="evidence" value="ECO:0007669"/>
    <property type="project" value="TreeGrafter"/>
</dbReference>
<accession>A0AAD5SVT6</accession>
<dbReference type="Gene3D" id="3.90.190.10">
    <property type="entry name" value="Protein tyrosine phosphatase superfamily"/>
    <property type="match status" value="1"/>
</dbReference>
<protein>
    <submittedName>
        <fullName evidence="5">Uncharacterized protein</fullName>
    </submittedName>
</protein>
<evidence type="ECO:0000313" key="5">
    <source>
        <dbReference type="EMBL" id="KAJ3109236.1"/>
    </source>
</evidence>
<comment type="caution">
    <text evidence="5">The sequence shown here is derived from an EMBL/GenBank/DDBJ whole genome shotgun (WGS) entry which is preliminary data.</text>
</comment>
<feature type="domain" description="Tyrosine-protein phosphatase" evidence="3">
    <location>
        <begin position="30"/>
        <end position="176"/>
    </location>
</feature>
<dbReference type="SUPFAM" id="SSF52799">
    <property type="entry name" value="(Phosphotyrosine protein) phosphatases II"/>
    <property type="match status" value="1"/>
</dbReference>
<dbReference type="InterPro" id="IPR052449">
    <property type="entry name" value="STYX-Interacting_Phosphatase"/>
</dbReference>
<dbReference type="InterPro" id="IPR000387">
    <property type="entry name" value="Tyr_Pase_dom"/>
</dbReference>
<dbReference type="AlphaFoldDB" id="A0AAD5SVT6"/>
<organism evidence="5 6">
    <name type="scientific">Physocladia obscura</name>
    <dbReference type="NCBI Taxonomy" id="109957"/>
    <lineage>
        <taxon>Eukaryota</taxon>
        <taxon>Fungi</taxon>
        <taxon>Fungi incertae sedis</taxon>
        <taxon>Chytridiomycota</taxon>
        <taxon>Chytridiomycota incertae sedis</taxon>
        <taxon>Chytridiomycetes</taxon>
        <taxon>Chytridiales</taxon>
        <taxon>Chytriomycetaceae</taxon>
        <taxon>Physocladia</taxon>
    </lineage>
</organism>
<gene>
    <name evidence="5" type="ORF">HK100_003327</name>
</gene>
<feature type="compositionally biased region" description="Low complexity" evidence="2">
    <location>
        <begin position="256"/>
        <end position="269"/>
    </location>
</feature>
<dbReference type="GO" id="GO:0062026">
    <property type="term" value="P:negative regulation of SCF-dependent proteasomal ubiquitin-dependent catabolic process"/>
    <property type="evidence" value="ECO:0007669"/>
    <property type="project" value="TreeGrafter"/>
</dbReference>
<evidence type="ECO:0000256" key="2">
    <source>
        <dbReference type="SAM" id="MobiDB-lite"/>
    </source>
</evidence>
<evidence type="ECO:0000256" key="1">
    <source>
        <dbReference type="ARBA" id="ARBA00009649"/>
    </source>
</evidence>
<dbReference type="PROSITE" id="PS50054">
    <property type="entry name" value="TYR_PHOSPHATASE_DUAL"/>
    <property type="match status" value="1"/>
</dbReference>
<keyword evidence="6" id="KW-1185">Reference proteome</keyword>
<dbReference type="InterPro" id="IPR029021">
    <property type="entry name" value="Prot-tyrosine_phosphatase-like"/>
</dbReference>
<dbReference type="InterPro" id="IPR020422">
    <property type="entry name" value="TYR_PHOSPHATASE_DUAL_dom"/>
</dbReference>
<dbReference type="PANTHER" id="PTHR46588">
    <property type="entry name" value="SERINE/THREONINE/TYROSINE-INTERACTING PROTEIN"/>
    <property type="match status" value="1"/>
</dbReference>
<dbReference type="GO" id="GO:0070372">
    <property type="term" value="P:regulation of ERK1 and ERK2 cascade"/>
    <property type="evidence" value="ECO:0007669"/>
    <property type="project" value="TreeGrafter"/>
</dbReference>
<dbReference type="InterPro" id="IPR000340">
    <property type="entry name" value="Dual-sp_phosphatase_cat-dom"/>
</dbReference>
<sequence length="295" mass="33985">MNEYMQSVMGNVNPGSDDGIVDWKYDMRREIQLIVPNLFLGPYAAARDKNVLATHKITHLVCCLDAAESRVMRIVHPEFQYHFIHVTDSLSENLIPHFPSARAFLHNALSTPGNRVLVYCNNGMSRSPCFVVAYLMEELGWDFVSAFGFVQNRRFCISPNDNFKMQLKEYQPIYQARLAQNQQQQQQHQQHQKRRQHVEDDELADHYEANRDGFGGEPDVGSAEYNSLRQEQFRHQQQQQFEQHNRLLHPIPQHRQQQLQQQQQQQQQQSNDGGGGEFVGFTGSAAAVGADVDMD</sequence>
<comment type="similarity">
    <text evidence="1">Belongs to the protein-tyrosine phosphatase family. Non-receptor class subfamily.</text>
</comment>
<dbReference type="PROSITE" id="PS50056">
    <property type="entry name" value="TYR_PHOSPHATASE_2"/>
    <property type="match status" value="1"/>
</dbReference>
<evidence type="ECO:0000313" key="6">
    <source>
        <dbReference type="Proteomes" id="UP001211907"/>
    </source>
</evidence>
<dbReference type="GO" id="GO:0005654">
    <property type="term" value="C:nucleoplasm"/>
    <property type="evidence" value="ECO:0007669"/>
    <property type="project" value="TreeGrafter"/>
</dbReference>
<dbReference type="EMBL" id="JADGJH010001820">
    <property type="protein sequence ID" value="KAJ3109236.1"/>
    <property type="molecule type" value="Genomic_DNA"/>
</dbReference>
<feature type="compositionally biased region" description="Low complexity" evidence="2">
    <location>
        <begin position="179"/>
        <end position="189"/>
    </location>
</feature>
<dbReference type="GO" id="GO:0140096">
    <property type="term" value="F:catalytic activity, acting on a protein"/>
    <property type="evidence" value="ECO:0007669"/>
    <property type="project" value="UniProtKB-ARBA"/>
</dbReference>
<feature type="domain" description="Tyrosine specific protein phosphatases" evidence="4">
    <location>
        <begin position="81"/>
        <end position="154"/>
    </location>
</feature>
<dbReference type="PANTHER" id="PTHR46588:SF1">
    <property type="entry name" value="SERINE_THREONINE_TYROSINE-INTERACTING PROTEIN"/>
    <property type="match status" value="1"/>
</dbReference>
<feature type="region of interest" description="Disordered" evidence="2">
    <location>
        <begin position="179"/>
        <end position="198"/>
    </location>
</feature>
<feature type="region of interest" description="Disordered" evidence="2">
    <location>
        <begin position="253"/>
        <end position="281"/>
    </location>
</feature>
<dbReference type="Pfam" id="PF00782">
    <property type="entry name" value="DSPc"/>
    <property type="match status" value="1"/>
</dbReference>
<dbReference type="SMART" id="SM00195">
    <property type="entry name" value="DSPc"/>
    <property type="match status" value="1"/>
</dbReference>
<reference evidence="5" key="1">
    <citation type="submission" date="2020-05" db="EMBL/GenBank/DDBJ databases">
        <title>Phylogenomic resolution of chytrid fungi.</title>
        <authorList>
            <person name="Stajich J.E."/>
            <person name="Amses K."/>
            <person name="Simmons R."/>
            <person name="Seto K."/>
            <person name="Myers J."/>
            <person name="Bonds A."/>
            <person name="Quandt C.A."/>
            <person name="Barry K."/>
            <person name="Liu P."/>
            <person name="Grigoriev I."/>
            <person name="Longcore J.E."/>
            <person name="James T.Y."/>
        </authorList>
    </citation>
    <scope>NUCLEOTIDE SEQUENCE</scope>
    <source>
        <strain evidence="5">JEL0513</strain>
    </source>
</reference>
<evidence type="ECO:0000259" key="3">
    <source>
        <dbReference type="PROSITE" id="PS50054"/>
    </source>
</evidence>
<evidence type="ECO:0000259" key="4">
    <source>
        <dbReference type="PROSITE" id="PS50056"/>
    </source>
</evidence>
<name>A0AAD5SVT6_9FUNG</name>
<dbReference type="Proteomes" id="UP001211907">
    <property type="component" value="Unassembled WGS sequence"/>
</dbReference>
<dbReference type="GO" id="GO:1990444">
    <property type="term" value="F:F-box domain binding"/>
    <property type="evidence" value="ECO:0007669"/>
    <property type="project" value="TreeGrafter"/>
</dbReference>
<proteinExistence type="inferred from homology"/>